<evidence type="ECO:0000256" key="1">
    <source>
        <dbReference type="ARBA" id="ARBA00006432"/>
    </source>
</evidence>
<evidence type="ECO:0000313" key="8">
    <source>
        <dbReference type="Proteomes" id="UP000312594"/>
    </source>
</evidence>
<dbReference type="GeneID" id="62676736"/>
<dbReference type="RefSeq" id="WP_009305505.1">
    <property type="nucleotide sequence ID" value="NZ_CABMOO010000038.1"/>
</dbReference>
<comment type="caution">
    <text evidence="6">The sequence shown here is derived from an EMBL/GenBank/DDBJ whole genome shotgun (WGS) entry which is preliminary data.</text>
</comment>
<dbReference type="InterPro" id="IPR000873">
    <property type="entry name" value="AMP-dep_synth/lig_dom"/>
</dbReference>
<organism evidence="6 8">
    <name type="scientific">Eggerthella lenta</name>
    <name type="common">Eubacterium lentum</name>
    <dbReference type="NCBI Taxonomy" id="84112"/>
    <lineage>
        <taxon>Bacteria</taxon>
        <taxon>Bacillati</taxon>
        <taxon>Actinomycetota</taxon>
        <taxon>Coriobacteriia</taxon>
        <taxon>Eggerthellales</taxon>
        <taxon>Eggerthellaceae</taxon>
        <taxon>Eggerthella</taxon>
    </lineage>
</organism>
<dbReference type="Gene3D" id="2.30.38.10">
    <property type="entry name" value="Luciferase, Domain 3"/>
    <property type="match status" value="1"/>
</dbReference>
<dbReference type="GO" id="GO:0006631">
    <property type="term" value="P:fatty acid metabolic process"/>
    <property type="evidence" value="ECO:0007669"/>
    <property type="project" value="TreeGrafter"/>
</dbReference>
<dbReference type="EMBL" id="VEVP01000027">
    <property type="protein sequence ID" value="TNU89544.1"/>
    <property type="molecule type" value="Genomic_DNA"/>
</dbReference>
<dbReference type="Pfam" id="PF13193">
    <property type="entry name" value="AMP-binding_C"/>
    <property type="match status" value="1"/>
</dbReference>
<name>A0A3F3P819_EGGLN</name>
<reference evidence="6" key="3">
    <citation type="submission" date="2019-06" db="EMBL/GenBank/DDBJ databases">
        <authorList>
            <person name="Bisanz J.E."/>
            <person name="Turnbaugh P.J."/>
        </authorList>
    </citation>
    <scope>NUCLEOTIDE SEQUENCE</scope>
    <source>
        <strain evidence="6">SECO-MT75m2</strain>
    </source>
</reference>
<evidence type="ECO:0000259" key="4">
    <source>
        <dbReference type="Pfam" id="PF13193"/>
    </source>
</evidence>
<evidence type="ECO:0000313" key="5">
    <source>
        <dbReference type="EMBL" id="RDC33334.1"/>
    </source>
</evidence>
<dbReference type="EMBL" id="PPUQ01000039">
    <property type="protein sequence ID" value="RDC33334.1"/>
    <property type="molecule type" value="Genomic_DNA"/>
</dbReference>
<dbReference type="Gene3D" id="3.40.50.980">
    <property type="match status" value="2"/>
</dbReference>
<dbReference type="SUPFAM" id="SSF56801">
    <property type="entry name" value="Acetyl-CoA synthetase-like"/>
    <property type="match status" value="1"/>
</dbReference>
<dbReference type="PROSITE" id="PS00455">
    <property type="entry name" value="AMP_BINDING"/>
    <property type="match status" value="1"/>
</dbReference>
<reference evidence="6 8" key="1">
    <citation type="journal article" date="2005" name="Appl. Environ. Microbiol.">
        <title>Intestinal bacterial communities that produce active estrogen-like compounds enterodiol and enterolactone in humans.</title>
        <authorList>
            <person name="Clavel T."/>
            <person name="Henderson G."/>
            <person name="Alpert C.A."/>
            <person name="Philippe C."/>
            <person name="Rigottier-Gois L."/>
            <person name="Dore J."/>
            <person name="Blaut M."/>
        </authorList>
    </citation>
    <scope>NUCLEOTIDE SEQUENCE [LARGE SCALE GENOMIC DNA]</scope>
    <source>
        <strain evidence="6 8">SECO-MT75m2</strain>
    </source>
</reference>
<proteinExistence type="inferred from homology"/>
<evidence type="ECO:0000313" key="7">
    <source>
        <dbReference type="Proteomes" id="UP000253915"/>
    </source>
</evidence>
<dbReference type="Proteomes" id="UP000253915">
    <property type="component" value="Unassembled WGS sequence"/>
</dbReference>
<evidence type="ECO:0000256" key="2">
    <source>
        <dbReference type="ARBA" id="ARBA00022598"/>
    </source>
</evidence>
<sequence>MRRATDVGFTLVERIAQWEREYGANIAVRDRETTYTYTELFDAARRFASCLASEGIEAGDRIVLQLPNKAESLIILFGSVMRGCIPVLALPTHRKAEISHFCSKSNASCLIVPCSSPAYDYESLAKAIKKDNPRLKCFVIGSSDQYRSVSDMRGELWQATAPHSSSILFLLPSGGTTGLPKLIPRSNFSYVYNFVEAASRSLFSEKTKYLAALSICHNLPLACPGALGALEKGGTVILAESVSPDEVFPLISSAKVTTITAVPSAVNLWMDALDWYPVDLSSLESIHVGGARFTAKDAKRLSAAFSCAVQQSYGMTEGILTLTSPEAPEEIAFTTQGFPLSENDRPLIIGQDGQPCADGEEGELIWKGPYLMSGYYEDEYSTLRSFDSEGFYHTGDLAVRDPCGNFKITGRLKNTINRGGETFSAEDVEASLREMPGIVDVAVCGIPDQALGEKTCAFIVCSGDAPNLESIREFLNNIGIAPFKHPDRVEIRELLPLTPIGKIDLNALKTSIR</sequence>
<dbReference type="Gene3D" id="3.30.300.30">
    <property type="match status" value="1"/>
</dbReference>
<dbReference type="AlphaFoldDB" id="A0A3F3P819"/>
<accession>A0A3F3P819</accession>
<dbReference type="Proteomes" id="UP000312594">
    <property type="component" value="Unassembled WGS sequence"/>
</dbReference>
<evidence type="ECO:0000313" key="6">
    <source>
        <dbReference type="EMBL" id="TNU89544.1"/>
    </source>
</evidence>
<feature type="domain" description="AMP-dependent synthetase/ligase" evidence="3">
    <location>
        <begin position="18"/>
        <end position="376"/>
    </location>
</feature>
<dbReference type="PANTHER" id="PTHR43201">
    <property type="entry name" value="ACYL-COA SYNTHETASE"/>
    <property type="match status" value="1"/>
</dbReference>
<dbReference type="InterPro" id="IPR045851">
    <property type="entry name" value="AMP-bd_C_sf"/>
</dbReference>
<dbReference type="Pfam" id="PF00501">
    <property type="entry name" value="AMP-binding"/>
    <property type="match status" value="1"/>
</dbReference>
<comment type="similarity">
    <text evidence="1">Belongs to the ATP-dependent AMP-binding enzyme family.</text>
</comment>
<reference evidence="5 7" key="2">
    <citation type="journal article" date="2018" name="Elife">
        <title>Discovery and characterization of a prevalent human gut bacterial enzyme sufficient for the inactivation of a family of plant toxins.</title>
        <authorList>
            <person name="Koppel N."/>
            <person name="Bisanz J.E."/>
            <person name="Pandelia M.E."/>
            <person name="Turnbaugh P.J."/>
            <person name="Balskus E.P."/>
        </authorList>
    </citation>
    <scope>NUCLEOTIDE SEQUENCE [LARGE SCALE GENOMIC DNA]</scope>
    <source>
        <strain evidence="5 7">16A</strain>
    </source>
</reference>
<feature type="domain" description="AMP-binding enzyme C-terminal" evidence="4">
    <location>
        <begin position="428"/>
        <end position="502"/>
    </location>
</feature>
<keyword evidence="2 5" id="KW-0436">Ligase</keyword>
<dbReference type="InterPro" id="IPR025110">
    <property type="entry name" value="AMP-bd_C"/>
</dbReference>
<dbReference type="GO" id="GO:0031956">
    <property type="term" value="F:medium-chain fatty acid-CoA ligase activity"/>
    <property type="evidence" value="ECO:0007669"/>
    <property type="project" value="TreeGrafter"/>
</dbReference>
<evidence type="ECO:0000259" key="3">
    <source>
        <dbReference type="Pfam" id="PF00501"/>
    </source>
</evidence>
<dbReference type="InterPro" id="IPR020845">
    <property type="entry name" value="AMP-binding_CS"/>
</dbReference>
<protein>
    <submittedName>
        <fullName evidence="6">(2,3-dihydroxybenzoyl)adenylate synthase</fullName>
    </submittedName>
    <submittedName>
        <fullName evidence="5">2,3-dihydroxybenzoate--AMP ligase</fullName>
    </submittedName>
</protein>
<gene>
    <name evidence="5" type="ORF">C1853_15925</name>
    <name evidence="6" type="ORF">FIC87_11140</name>
</gene>
<dbReference type="PANTHER" id="PTHR43201:SF5">
    <property type="entry name" value="MEDIUM-CHAIN ACYL-COA LIGASE ACSF2, MITOCHONDRIAL"/>
    <property type="match status" value="1"/>
</dbReference>